<dbReference type="AlphaFoldDB" id="D5UXA9"/>
<reference evidence="2" key="1">
    <citation type="submission" date="2010-03" db="EMBL/GenBank/DDBJ databases">
        <title>The complete chromosome of Tsukamurella paurometabola DSM 20162.</title>
        <authorList>
            <consortium name="US DOE Joint Genome Institute (JGI-PGF)"/>
            <person name="Lucas S."/>
            <person name="Copeland A."/>
            <person name="Lapidus A."/>
            <person name="Glavina del Rio T."/>
            <person name="Dalin E."/>
            <person name="Tice H."/>
            <person name="Bruce D."/>
            <person name="Goodwin L."/>
            <person name="Pitluck S."/>
            <person name="Kyrpides N."/>
            <person name="Mavromatis K."/>
            <person name="Ivanova N."/>
            <person name="Mikhailova N."/>
            <person name="Munk A.C."/>
            <person name="Brettin T."/>
            <person name="Detter J.C."/>
            <person name="Tapia R."/>
            <person name="Han C."/>
            <person name="Larimer F."/>
            <person name="Land M."/>
            <person name="Hauser L."/>
            <person name="Markowitz V."/>
            <person name="Cheng J.-F."/>
            <person name="Hugenholtz P."/>
            <person name="Woyke T."/>
            <person name="Wu D."/>
            <person name="Jando M."/>
            <person name="Brambilla E."/>
            <person name="Klenk H.-P."/>
            <person name="Eisen J.A."/>
        </authorList>
    </citation>
    <scope>NUCLEOTIDE SEQUENCE [LARGE SCALE GENOMIC DNA]</scope>
    <source>
        <strain evidence="2">ATCC 8368 / DSM 20162 / CCUG 35730 / CIP 100753 / JCM 10117 / KCTC 9821 / NBRC 16120 / NCIMB 702349 / NCTC 13040</strain>
    </source>
</reference>
<dbReference type="HOGENOM" id="CLU_3318769_0_0_11"/>
<keyword evidence="2" id="KW-1185">Reference proteome</keyword>
<reference evidence="1 2" key="2">
    <citation type="journal article" date="2011" name="Stand. Genomic Sci.">
        <title>Complete genome sequence of Tsukamurella paurometabola type strain (no. 33).</title>
        <authorList>
            <person name="Munk A.C."/>
            <person name="Lapidus A."/>
            <person name="Lucas S."/>
            <person name="Nolan M."/>
            <person name="Tice H."/>
            <person name="Cheng J.F."/>
            <person name="Del Rio T.G."/>
            <person name="Goodwin L."/>
            <person name="Pitluck S."/>
            <person name="Liolios K."/>
            <person name="Huntemann M."/>
            <person name="Ivanova N."/>
            <person name="Mavromatis K."/>
            <person name="Mikhailova N."/>
            <person name="Pati A."/>
            <person name="Chen A."/>
            <person name="Palaniappan K."/>
            <person name="Tapia R."/>
            <person name="Han C."/>
            <person name="Land M."/>
            <person name="Hauser L."/>
            <person name="Chang Y.J."/>
            <person name="Jeffries C.D."/>
            <person name="Brettin T."/>
            <person name="Yasawong M."/>
            <person name="Brambilla E.M."/>
            <person name="Rohde M."/>
            <person name="Sikorski J."/>
            <person name="Goker M."/>
            <person name="Detter J.C."/>
            <person name="Woyke T."/>
            <person name="Bristow J."/>
            <person name="Eisen J.A."/>
            <person name="Markowitz V."/>
            <person name="Hugenholtz P."/>
            <person name="Kyrpides N.C."/>
            <person name="Klenk H.P."/>
        </authorList>
    </citation>
    <scope>NUCLEOTIDE SEQUENCE [LARGE SCALE GENOMIC DNA]</scope>
    <source>
        <strain evidence="2">ATCC 8368 / DSM 20162 / CCUG 35730 / CIP 100753 / JCM 10117 / KCTC 9821 / NBRC 16120 / NCIMB 702349 / NCTC 13040</strain>
    </source>
</reference>
<evidence type="ECO:0000313" key="2">
    <source>
        <dbReference type="Proteomes" id="UP000001213"/>
    </source>
</evidence>
<evidence type="ECO:0000313" key="1">
    <source>
        <dbReference type="EMBL" id="ADG80128.1"/>
    </source>
</evidence>
<dbReference type="KEGG" id="tpr:Tpau_3549"/>
<accession>D5UXA9</accession>
<protein>
    <submittedName>
        <fullName evidence="1">Uncharacterized protein</fullName>
    </submittedName>
</protein>
<dbReference type="STRING" id="521096.Tpau_3549"/>
<organism evidence="1 2">
    <name type="scientific">Tsukamurella paurometabola (strain ATCC 8368 / DSM 20162 / CCUG 35730 / CIP 100753 / JCM 10117 / KCTC 9821 / NBRC 16120 / NCIMB 702349 / NCTC 13040)</name>
    <name type="common">Corynebacterium paurometabolum</name>
    <dbReference type="NCBI Taxonomy" id="521096"/>
    <lineage>
        <taxon>Bacteria</taxon>
        <taxon>Bacillati</taxon>
        <taxon>Actinomycetota</taxon>
        <taxon>Actinomycetes</taxon>
        <taxon>Mycobacteriales</taxon>
        <taxon>Tsukamurellaceae</taxon>
        <taxon>Tsukamurella</taxon>
    </lineage>
</organism>
<sequence>MRALLVADGAARADADVWVAEIPDGLKNLRTTHSREDLS</sequence>
<dbReference type="EMBL" id="CP001966">
    <property type="protein sequence ID" value="ADG80128.1"/>
    <property type="molecule type" value="Genomic_DNA"/>
</dbReference>
<name>D5UXA9_TSUPD</name>
<proteinExistence type="predicted"/>
<dbReference type="Proteomes" id="UP000001213">
    <property type="component" value="Chromosome"/>
</dbReference>
<gene>
    <name evidence="1" type="ordered locus">Tpau_3549</name>
</gene>